<proteinExistence type="predicted"/>
<dbReference type="InterPro" id="IPR054331">
    <property type="entry name" value="LiaF_TM"/>
</dbReference>
<dbReference type="RefSeq" id="WP_376754179.1">
    <property type="nucleotide sequence ID" value="NZ_CP124550.1"/>
</dbReference>
<dbReference type="PANTHER" id="PTHR40763:SF5">
    <property type="entry name" value="MEMBRANE PROTEIN"/>
    <property type="match status" value="1"/>
</dbReference>
<dbReference type="EMBL" id="CP124550">
    <property type="protein sequence ID" value="WIO45809.1"/>
    <property type="molecule type" value="Genomic_DNA"/>
</dbReference>
<feature type="transmembrane region" description="Helical" evidence="1">
    <location>
        <begin position="86"/>
        <end position="107"/>
    </location>
</feature>
<feature type="transmembrane region" description="Helical" evidence="1">
    <location>
        <begin position="38"/>
        <end position="56"/>
    </location>
</feature>
<feature type="domain" description="LiaF transmembrane" evidence="2">
    <location>
        <begin position="11"/>
        <end position="105"/>
    </location>
</feature>
<feature type="transmembrane region" description="Helical" evidence="1">
    <location>
        <begin position="7"/>
        <end position="26"/>
    </location>
</feature>
<keyword evidence="1" id="KW-0812">Transmembrane</keyword>
<keyword evidence="1" id="KW-0472">Membrane</keyword>
<organism evidence="3 4">
    <name type="scientific">Candidatus Southlakia epibionticum</name>
    <dbReference type="NCBI Taxonomy" id="3043284"/>
    <lineage>
        <taxon>Bacteria</taxon>
        <taxon>Candidatus Saccharimonadota</taxon>
        <taxon>Candidatus Saccharimonadia</taxon>
        <taxon>Candidatus Saccharimonadales</taxon>
        <taxon>Candidatus Saccharimonadaceae</taxon>
        <taxon>Candidatus Southlakia</taxon>
    </lineage>
</organism>
<protein>
    <submittedName>
        <fullName evidence="3">DUF2154 domain-containing protein</fullName>
    </submittedName>
</protein>
<evidence type="ECO:0000313" key="3">
    <source>
        <dbReference type="EMBL" id="WIO45809.1"/>
    </source>
</evidence>
<dbReference type="PANTHER" id="PTHR40763">
    <property type="entry name" value="MEMBRANE PROTEIN-RELATED"/>
    <property type="match status" value="1"/>
</dbReference>
<evidence type="ECO:0000256" key="1">
    <source>
        <dbReference type="SAM" id="Phobius"/>
    </source>
</evidence>
<accession>A0ABY8WTV1</accession>
<keyword evidence="1" id="KW-1133">Transmembrane helix</keyword>
<keyword evidence="4" id="KW-1185">Reference proteome</keyword>
<name>A0ABY8WTV1_9BACT</name>
<gene>
    <name evidence="3" type="ORF">SEML1_0179</name>
</gene>
<dbReference type="Proteomes" id="UP001177295">
    <property type="component" value="Chromosome"/>
</dbReference>
<dbReference type="Pfam" id="PF22570">
    <property type="entry name" value="LiaF-TM"/>
    <property type="match status" value="1"/>
</dbReference>
<feature type="transmembrane region" description="Helical" evidence="1">
    <location>
        <begin position="61"/>
        <end position="80"/>
    </location>
</feature>
<evidence type="ECO:0000313" key="4">
    <source>
        <dbReference type="Proteomes" id="UP001177295"/>
    </source>
</evidence>
<reference evidence="3 4" key="1">
    <citation type="journal article" date="2023" name="Cell">
        <title>Genetic manipulation of Patescibacteria provides mechanistic insights into microbial dark matter and the epibiotic lifestyle.</title>
        <authorList>
            <person name="Wang Y."/>
            <person name="Gallagher L.A."/>
            <person name="Andrade P.A."/>
            <person name="Liu A."/>
            <person name="Humphreys I.R."/>
            <person name="Turkarslan S."/>
            <person name="Cutler K.J."/>
            <person name="Arrieta-Ortiz M.L."/>
            <person name="Li Y."/>
            <person name="Radey M.C."/>
            <person name="McLean J.S."/>
            <person name="Cong Q."/>
            <person name="Baker D."/>
            <person name="Baliga N.S."/>
            <person name="Peterson S.B."/>
            <person name="Mougous J.D."/>
        </authorList>
    </citation>
    <scope>NUCLEOTIDE SEQUENCE [LARGE SCALE GENOMIC DNA]</scope>
    <source>
        <strain evidence="3 4">ML1</strain>
    </source>
</reference>
<evidence type="ECO:0000259" key="2">
    <source>
        <dbReference type="Pfam" id="PF22570"/>
    </source>
</evidence>
<sequence length="220" mass="24147">MKHNIVIRAYLGLAAVAIGLLLLLRNLHVISFDYWGELWGGFLSLWLILVGCMILVKRSRWIWGLLFLSAGATIGLRALHIVDVNFWQIVWPILFIAVGFAVLFSLVKDGKISKMKVKHMAAAWSGQSEKVEGEYTGGTISSVFSGVDLDLRQADIQDGAVIELFVLFGGVDIIIPNDVVIKNEVTAILGGVDDKTSPGVKAKKTLYIRGECFFGGIELK</sequence>